<evidence type="ECO:0008006" key="4">
    <source>
        <dbReference type="Google" id="ProtNLM"/>
    </source>
</evidence>
<sequence length="170" mass="19127">MKRIVTVLFAAACLLFLAASCEKHDDALRVEMRVDGELYTCPAYSYDTYFPVRLVEDPETGGFSFSMCRYLSSGSGEKANILIRLNETEPFELNRQYRLDGNSVEGGSYAQFDWTFDSVEGWLTFLGRWDEEDASYLAGRFEFTAVDDKGKTVRVTGGVFENLSVVVPAM</sequence>
<reference evidence="2" key="1">
    <citation type="submission" date="2020-10" db="EMBL/GenBank/DDBJ databases">
        <authorList>
            <person name="Gilroy R."/>
        </authorList>
    </citation>
    <scope>NUCLEOTIDE SEQUENCE</scope>
    <source>
        <strain evidence="2">ChiHecec2B26-709</strain>
    </source>
</reference>
<name>A0A9D1GN62_9BACT</name>
<accession>A0A9D1GN62</accession>
<feature type="signal peptide" evidence="1">
    <location>
        <begin position="1"/>
        <end position="18"/>
    </location>
</feature>
<evidence type="ECO:0000313" key="3">
    <source>
        <dbReference type="Proteomes" id="UP000886881"/>
    </source>
</evidence>
<protein>
    <recommendedName>
        <fullName evidence="4">Lipoprotein</fullName>
    </recommendedName>
</protein>
<feature type="chain" id="PRO_5039060917" description="Lipoprotein" evidence="1">
    <location>
        <begin position="19"/>
        <end position="170"/>
    </location>
</feature>
<dbReference type="Proteomes" id="UP000886881">
    <property type="component" value="Unassembled WGS sequence"/>
</dbReference>
<organism evidence="2 3">
    <name type="scientific">Candidatus Cryptobacteroides merdipullorum</name>
    <dbReference type="NCBI Taxonomy" id="2840771"/>
    <lineage>
        <taxon>Bacteria</taxon>
        <taxon>Pseudomonadati</taxon>
        <taxon>Bacteroidota</taxon>
        <taxon>Bacteroidia</taxon>
        <taxon>Bacteroidales</taxon>
        <taxon>Candidatus Cryptobacteroides</taxon>
    </lineage>
</organism>
<evidence type="ECO:0000256" key="1">
    <source>
        <dbReference type="SAM" id="SignalP"/>
    </source>
</evidence>
<dbReference type="PROSITE" id="PS51257">
    <property type="entry name" value="PROKAR_LIPOPROTEIN"/>
    <property type="match status" value="1"/>
</dbReference>
<dbReference type="EMBL" id="DVLC01000080">
    <property type="protein sequence ID" value="HIT47053.1"/>
    <property type="molecule type" value="Genomic_DNA"/>
</dbReference>
<proteinExistence type="predicted"/>
<keyword evidence="1" id="KW-0732">Signal</keyword>
<gene>
    <name evidence="2" type="ORF">IAC35_04255</name>
</gene>
<reference evidence="2" key="2">
    <citation type="journal article" date="2021" name="PeerJ">
        <title>Extensive microbial diversity within the chicken gut microbiome revealed by metagenomics and culture.</title>
        <authorList>
            <person name="Gilroy R."/>
            <person name="Ravi A."/>
            <person name="Getino M."/>
            <person name="Pursley I."/>
            <person name="Horton D.L."/>
            <person name="Alikhan N.F."/>
            <person name="Baker D."/>
            <person name="Gharbi K."/>
            <person name="Hall N."/>
            <person name="Watson M."/>
            <person name="Adriaenssens E.M."/>
            <person name="Foster-Nyarko E."/>
            <person name="Jarju S."/>
            <person name="Secka A."/>
            <person name="Antonio M."/>
            <person name="Oren A."/>
            <person name="Chaudhuri R.R."/>
            <person name="La Ragione R."/>
            <person name="Hildebrand F."/>
            <person name="Pallen M.J."/>
        </authorList>
    </citation>
    <scope>NUCLEOTIDE SEQUENCE</scope>
    <source>
        <strain evidence="2">ChiHecec2B26-709</strain>
    </source>
</reference>
<comment type="caution">
    <text evidence="2">The sequence shown here is derived from an EMBL/GenBank/DDBJ whole genome shotgun (WGS) entry which is preliminary data.</text>
</comment>
<evidence type="ECO:0000313" key="2">
    <source>
        <dbReference type="EMBL" id="HIT47053.1"/>
    </source>
</evidence>
<dbReference type="AlphaFoldDB" id="A0A9D1GN62"/>